<name>I2B855_SHIBC</name>
<gene>
    <name evidence="3" type="primary">sugar</name>
    <name evidence="3" type="ordered locus">EBL_c16150</name>
</gene>
<evidence type="ECO:0000256" key="2">
    <source>
        <dbReference type="SAM" id="Phobius"/>
    </source>
</evidence>
<dbReference type="EMBL" id="CP001560">
    <property type="protein sequence ID" value="AFJ46709.1"/>
    <property type="molecule type" value="Genomic_DNA"/>
</dbReference>
<dbReference type="NCBIfam" id="TIGR00792">
    <property type="entry name" value="gph"/>
    <property type="match status" value="1"/>
</dbReference>
<dbReference type="GO" id="GO:0005886">
    <property type="term" value="C:plasma membrane"/>
    <property type="evidence" value="ECO:0007669"/>
    <property type="project" value="TreeGrafter"/>
</dbReference>
<feature type="transmembrane region" description="Helical" evidence="2">
    <location>
        <begin position="367"/>
        <end position="391"/>
    </location>
</feature>
<dbReference type="Gene3D" id="1.20.1250.20">
    <property type="entry name" value="MFS general substrate transporter like domains"/>
    <property type="match status" value="2"/>
</dbReference>
<dbReference type="CDD" id="cd17332">
    <property type="entry name" value="MFS_MelB_like"/>
    <property type="match status" value="1"/>
</dbReference>
<accession>I2B855</accession>
<reference evidence="3 4" key="1">
    <citation type="journal article" date="2012" name="J. Bacteriol.">
        <title>Complete genome sequence of the B12-producing Shimwellia blattae strain DSM 4481, isolated from a cockroach.</title>
        <authorList>
            <person name="Brzuszkiewicz E."/>
            <person name="Waschkowitz T."/>
            <person name="Wiezer A."/>
            <person name="Daniel R."/>
        </authorList>
    </citation>
    <scope>NUCLEOTIDE SEQUENCE [LARGE SCALE GENOMIC DNA]</scope>
    <source>
        <strain evidence="4">ATCC 29907 / DSM 4481 / JCM 1650 / NBRC 105725 / CDC 9005-74</strain>
    </source>
</reference>
<feature type="transmembrane region" description="Helical" evidence="2">
    <location>
        <begin position="53"/>
        <end position="77"/>
    </location>
</feature>
<feature type="transmembrane region" description="Helical" evidence="2">
    <location>
        <begin position="185"/>
        <end position="205"/>
    </location>
</feature>
<feature type="transmembrane region" description="Helical" evidence="2">
    <location>
        <begin position="244"/>
        <end position="265"/>
    </location>
</feature>
<dbReference type="GO" id="GO:0008643">
    <property type="term" value="P:carbohydrate transport"/>
    <property type="evidence" value="ECO:0007669"/>
    <property type="project" value="InterPro"/>
</dbReference>
<keyword evidence="2" id="KW-1133">Transmembrane helix</keyword>
<dbReference type="OrthoDB" id="181905at2"/>
<dbReference type="GO" id="GO:0015293">
    <property type="term" value="F:symporter activity"/>
    <property type="evidence" value="ECO:0007669"/>
    <property type="project" value="InterPro"/>
</dbReference>
<dbReference type="PANTHER" id="PTHR11328:SF24">
    <property type="entry name" value="MAJOR FACILITATOR SUPERFAMILY (MFS) PROFILE DOMAIN-CONTAINING PROTEIN"/>
    <property type="match status" value="1"/>
</dbReference>
<dbReference type="GO" id="GO:0006814">
    <property type="term" value="P:sodium ion transport"/>
    <property type="evidence" value="ECO:0007669"/>
    <property type="project" value="InterPro"/>
</dbReference>
<dbReference type="InterPro" id="IPR036259">
    <property type="entry name" value="MFS_trans_sf"/>
</dbReference>
<keyword evidence="2" id="KW-0472">Membrane</keyword>
<evidence type="ECO:0000313" key="3">
    <source>
        <dbReference type="EMBL" id="AFJ46709.1"/>
    </source>
</evidence>
<feature type="transmembrane region" description="Helical" evidence="2">
    <location>
        <begin position="411"/>
        <end position="429"/>
    </location>
</feature>
<feature type="transmembrane region" description="Helical" evidence="2">
    <location>
        <begin position="325"/>
        <end position="346"/>
    </location>
</feature>
<accession>K6VZC4</accession>
<protein>
    <submittedName>
        <fullName evidence="3">Sugar:cation symporter family protein</fullName>
    </submittedName>
</protein>
<feature type="transmembrane region" description="Helical" evidence="2">
    <location>
        <begin position="27"/>
        <end position="47"/>
    </location>
</feature>
<dbReference type="eggNOG" id="COG2211">
    <property type="taxonomic scope" value="Bacteria"/>
</dbReference>
<dbReference type="STRING" id="630626.EBL_c16150"/>
<evidence type="ECO:0000256" key="1">
    <source>
        <dbReference type="ARBA" id="ARBA00009617"/>
    </source>
</evidence>
<dbReference type="HOGENOM" id="CLU_027408_0_2_6"/>
<sequence length="458" mass="50763">MEQSQKISASYVVPGVREKVGYGLGDFASNLSFGFVSLFLLFFYTNIYGISAAQASVIFVISRVTDAIFNIFIGFVVDKTHSRYGKLRAWLLYGSLPLGVLTVLCFVAPESELKFWYALISYTLYCLAYTAVNTPYSALTNRITQHEGARASLSVYRFVLAIFGYLLVSTCASVLISAFSDARDGYIFAASCFALLATFLFLACFGMTRERVSNDAHARAPGISDMLRAVSGNRPLMQLSLFTVFFYIAYTVWMAIAVYFIKYIIGDENFTTAFFLIQSAAYILGSVISEKAIAMLGKKKMTLLALTIGIAGLLMQYFIAGDNIWLVMTGVCLFSITLGMGFVAMWSMIADTVEYAEWHHGTRAEGAIYGFFNFVTKIAMAVGGGCAGWLLDYYQYDAAQITHEAMTGITIMMTLFPCVMFALSAIFVWRYPLDEQTYRDLVRRIALCNTSSAALKEA</sequence>
<dbReference type="InterPro" id="IPR001927">
    <property type="entry name" value="Na/Gal_symport"/>
</dbReference>
<keyword evidence="4" id="KW-1185">Reference proteome</keyword>
<dbReference type="InterPro" id="IPR039672">
    <property type="entry name" value="MFS_2"/>
</dbReference>
<dbReference type="SUPFAM" id="SSF103473">
    <property type="entry name" value="MFS general substrate transporter"/>
    <property type="match status" value="1"/>
</dbReference>
<dbReference type="Proteomes" id="UP000001955">
    <property type="component" value="Chromosome"/>
</dbReference>
<feature type="transmembrane region" description="Helical" evidence="2">
    <location>
        <begin position="301"/>
        <end position="319"/>
    </location>
</feature>
<evidence type="ECO:0000313" key="4">
    <source>
        <dbReference type="Proteomes" id="UP000001955"/>
    </source>
</evidence>
<feature type="transmembrane region" description="Helical" evidence="2">
    <location>
        <begin position="271"/>
        <end position="289"/>
    </location>
</feature>
<organism evidence="3 4">
    <name type="scientific">Shimwellia blattae (strain ATCC 29907 / DSM 4481 / JCM 1650 / NBRC 105725 / CDC 9005-74)</name>
    <name type="common">Escherichia blattae</name>
    <dbReference type="NCBI Taxonomy" id="630626"/>
    <lineage>
        <taxon>Bacteria</taxon>
        <taxon>Pseudomonadati</taxon>
        <taxon>Pseudomonadota</taxon>
        <taxon>Gammaproteobacteria</taxon>
        <taxon>Enterobacterales</taxon>
        <taxon>Enterobacteriaceae</taxon>
        <taxon>Shimwellia</taxon>
    </lineage>
</organism>
<dbReference type="PANTHER" id="PTHR11328">
    <property type="entry name" value="MAJOR FACILITATOR SUPERFAMILY DOMAIN-CONTAINING PROTEIN"/>
    <property type="match status" value="1"/>
</dbReference>
<dbReference type="RefSeq" id="WP_002443087.1">
    <property type="nucleotide sequence ID" value="NC_017910.1"/>
</dbReference>
<feature type="transmembrane region" description="Helical" evidence="2">
    <location>
        <begin position="155"/>
        <end position="179"/>
    </location>
</feature>
<dbReference type="AlphaFoldDB" id="I2B855"/>
<dbReference type="KEGG" id="ebt:EBL_c16150"/>
<dbReference type="Pfam" id="PF13347">
    <property type="entry name" value="MFS_2"/>
    <property type="match status" value="1"/>
</dbReference>
<keyword evidence="2" id="KW-0812">Transmembrane</keyword>
<comment type="similarity">
    <text evidence="1">Belongs to the sodium:galactoside symporter (TC 2.A.2) family.</text>
</comment>
<feature type="transmembrane region" description="Helical" evidence="2">
    <location>
        <begin position="115"/>
        <end position="134"/>
    </location>
</feature>
<feature type="transmembrane region" description="Helical" evidence="2">
    <location>
        <begin position="89"/>
        <end position="109"/>
    </location>
</feature>
<proteinExistence type="inferred from homology"/>